<evidence type="ECO:0000313" key="2">
    <source>
        <dbReference type="Proteomes" id="UP000265520"/>
    </source>
</evidence>
<proteinExistence type="predicted"/>
<dbReference type="AlphaFoldDB" id="A0A392USJ6"/>
<keyword evidence="2" id="KW-1185">Reference proteome</keyword>
<dbReference type="EMBL" id="LXQA010959415">
    <property type="protein sequence ID" value="MCI78807.1"/>
    <property type="molecule type" value="Genomic_DNA"/>
</dbReference>
<gene>
    <name evidence="1" type="ORF">A2U01_0100078</name>
</gene>
<organism evidence="1 2">
    <name type="scientific">Trifolium medium</name>
    <dbReference type="NCBI Taxonomy" id="97028"/>
    <lineage>
        <taxon>Eukaryota</taxon>
        <taxon>Viridiplantae</taxon>
        <taxon>Streptophyta</taxon>
        <taxon>Embryophyta</taxon>
        <taxon>Tracheophyta</taxon>
        <taxon>Spermatophyta</taxon>
        <taxon>Magnoliopsida</taxon>
        <taxon>eudicotyledons</taxon>
        <taxon>Gunneridae</taxon>
        <taxon>Pentapetalae</taxon>
        <taxon>rosids</taxon>
        <taxon>fabids</taxon>
        <taxon>Fabales</taxon>
        <taxon>Fabaceae</taxon>
        <taxon>Papilionoideae</taxon>
        <taxon>50 kb inversion clade</taxon>
        <taxon>NPAAA clade</taxon>
        <taxon>Hologalegina</taxon>
        <taxon>IRL clade</taxon>
        <taxon>Trifolieae</taxon>
        <taxon>Trifolium</taxon>
    </lineage>
</organism>
<protein>
    <submittedName>
        <fullName evidence="1">Uncharacterized protein</fullName>
    </submittedName>
</protein>
<accession>A0A392USJ6</accession>
<evidence type="ECO:0000313" key="1">
    <source>
        <dbReference type="EMBL" id="MCI78807.1"/>
    </source>
</evidence>
<comment type="caution">
    <text evidence="1">The sequence shown here is derived from an EMBL/GenBank/DDBJ whole genome shotgun (WGS) entry which is preliminary data.</text>
</comment>
<feature type="non-terminal residue" evidence="1">
    <location>
        <position position="38"/>
    </location>
</feature>
<sequence length="38" mass="3774">MGVSFKEVLGDGGGNGGLVKTCNACSMKQNLPSTSTKG</sequence>
<reference evidence="1 2" key="1">
    <citation type="journal article" date="2018" name="Front. Plant Sci.">
        <title>Red Clover (Trifolium pratense) and Zigzag Clover (T. medium) - A Picture of Genomic Similarities and Differences.</title>
        <authorList>
            <person name="Dluhosova J."/>
            <person name="Istvanek J."/>
            <person name="Nedelnik J."/>
            <person name="Repkova J."/>
        </authorList>
    </citation>
    <scope>NUCLEOTIDE SEQUENCE [LARGE SCALE GENOMIC DNA]</scope>
    <source>
        <strain evidence="2">cv. 10/8</strain>
        <tissue evidence="1">Leaf</tissue>
    </source>
</reference>
<dbReference type="Proteomes" id="UP000265520">
    <property type="component" value="Unassembled WGS sequence"/>
</dbReference>
<name>A0A392USJ6_9FABA</name>